<dbReference type="HOGENOM" id="CLU_1605787_0_0_1"/>
<dbReference type="GeneID" id="17250866"/>
<sequence length="166" mass="16993">MELERLRAENARLRQGQAQMIGCVAALASVVEACLDDLPAEGAAEGRTARLHVAFLQRAMPILRQQVDESRAQLAAHSAAAALPADSARTSAASSRGSSVAIETSELNWRSSAGGAPPPPPTPPPPESARVGEKGCESDLTSATTGASDAEAERGAGTPLGRATDL</sequence>
<feature type="region of interest" description="Disordered" evidence="1">
    <location>
        <begin position="71"/>
        <end position="166"/>
    </location>
</feature>
<dbReference type="KEGG" id="ehx:EMIHUDRAFT_220715"/>
<dbReference type="PaxDb" id="2903-EOD04643"/>
<name>A0A0D3I058_EMIH1</name>
<dbReference type="RefSeq" id="XP_005757072.1">
    <property type="nucleotide sequence ID" value="XM_005757015.1"/>
</dbReference>
<organism evidence="2 3">
    <name type="scientific">Emiliania huxleyi (strain CCMP1516)</name>
    <dbReference type="NCBI Taxonomy" id="280463"/>
    <lineage>
        <taxon>Eukaryota</taxon>
        <taxon>Haptista</taxon>
        <taxon>Haptophyta</taxon>
        <taxon>Prymnesiophyceae</taxon>
        <taxon>Isochrysidales</taxon>
        <taxon>Noelaerhabdaceae</taxon>
        <taxon>Emiliania</taxon>
    </lineage>
</organism>
<protein>
    <submittedName>
        <fullName evidence="2">Uncharacterized protein</fullName>
    </submittedName>
</protein>
<reference evidence="2" key="2">
    <citation type="submission" date="2024-10" db="UniProtKB">
        <authorList>
            <consortium name="EnsemblProtists"/>
        </authorList>
    </citation>
    <scope>IDENTIFICATION</scope>
</reference>
<keyword evidence="3" id="KW-1185">Reference proteome</keyword>
<evidence type="ECO:0000313" key="2">
    <source>
        <dbReference type="EnsemblProtists" id="EOD04643"/>
    </source>
</evidence>
<proteinExistence type="predicted"/>
<feature type="compositionally biased region" description="Low complexity" evidence="1">
    <location>
        <begin position="72"/>
        <end position="101"/>
    </location>
</feature>
<evidence type="ECO:0000256" key="1">
    <source>
        <dbReference type="SAM" id="MobiDB-lite"/>
    </source>
</evidence>
<feature type="compositionally biased region" description="Pro residues" evidence="1">
    <location>
        <begin position="116"/>
        <end position="127"/>
    </location>
</feature>
<dbReference type="EnsemblProtists" id="EOD04643">
    <property type="protein sequence ID" value="EOD04643"/>
    <property type="gene ID" value="EMIHUDRAFT_220715"/>
</dbReference>
<dbReference type="Proteomes" id="UP000013827">
    <property type="component" value="Unassembled WGS sequence"/>
</dbReference>
<dbReference type="AlphaFoldDB" id="A0A0D3I058"/>
<accession>A0A0D3I058</accession>
<evidence type="ECO:0000313" key="3">
    <source>
        <dbReference type="Proteomes" id="UP000013827"/>
    </source>
</evidence>
<reference evidence="3" key="1">
    <citation type="journal article" date="2013" name="Nature">
        <title>Pan genome of the phytoplankton Emiliania underpins its global distribution.</title>
        <authorList>
            <person name="Read B.A."/>
            <person name="Kegel J."/>
            <person name="Klute M.J."/>
            <person name="Kuo A."/>
            <person name="Lefebvre S.C."/>
            <person name="Maumus F."/>
            <person name="Mayer C."/>
            <person name="Miller J."/>
            <person name="Monier A."/>
            <person name="Salamov A."/>
            <person name="Young J."/>
            <person name="Aguilar M."/>
            <person name="Claverie J.M."/>
            <person name="Frickenhaus S."/>
            <person name="Gonzalez K."/>
            <person name="Herman E.K."/>
            <person name="Lin Y.C."/>
            <person name="Napier J."/>
            <person name="Ogata H."/>
            <person name="Sarno A.F."/>
            <person name="Shmutz J."/>
            <person name="Schroeder D."/>
            <person name="de Vargas C."/>
            <person name="Verret F."/>
            <person name="von Dassow P."/>
            <person name="Valentin K."/>
            <person name="Van de Peer Y."/>
            <person name="Wheeler G."/>
            <person name="Dacks J.B."/>
            <person name="Delwiche C.F."/>
            <person name="Dyhrman S.T."/>
            <person name="Glockner G."/>
            <person name="John U."/>
            <person name="Richards T."/>
            <person name="Worden A.Z."/>
            <person name="Zhang X."/>
            <person name="Grigoriev I.V."/>
            <person name="Allen A.E."/>
            <person name="Bidle K."/>
            <person name="Borodovsky M."/>
            <person name="Bowler C."/>
            <person name="Brownlee C."/>
            <person name="Cock J.M."/>
            <person name="Elias M."/>
            <person name="Gladyshev V.N."/>
            <person name="Groth M."/>
            <person name="Guda C."/>
            <person name="Hadaegh A."/>
            <person name="Iglesias-Rodriguez M.D."/>
            <person name="Jenkins J."/>
            <person name="Jones B.M."/>
            <person name="Lawson T."/>
            <person name="Leese F."/>
            <person name="Lindquist E."/>
            <person name="Lobanov A."/>
            <person name="Lomsadze A."/>
            <person name="Malik S.B."/>
            <person name="Marsh M.E."/>
            <person name="Mackinder L."/>
            <person name="Mock T."/>
            <person name="Mueller-Roeber B."/>
            <person name="Pagarete A."/>
            <person name="Parker M."/>
            <person name="Probert I."/>
            <person name="Quesneville H."/>
            <person name="Raines C."/>
            <person name="Rensing S.A."/>
            <person name="Riano-Pachon D.M."/>
            <person name="Richier S."/>
            <person name="Rokitta S."/>
            <person name="Shiraiwa Y."/>
            <person name="Soanes D.M."/>
            <person name="van der Giezen M."/>
            <person name="Wahlund T.M."/>
            <person name="Williams B."/>
            <person name="Wilson W."/>
            <person name="Wolfe G."/>
            <person name="Wurch L.L."/>
        </authorList>
    </citation>
    <scope>NUCLEOTIDE SEQUENCE</scope>
</reference>